<evidence type="ECO:0000313" key="1">
    <source>
        <dbReference type="EMBL" id="KKK90646.1"/>
    </source>
</evidence>
<dbReference type="Gene3D" id="3.40.720.10">
    <property type="entry name" value="Alkaline Phosphatase, subunit A"/>
    <property type="match status" value="1"/>
</dbReference>
<dbReference type="AlphaFoldDB" id="A0A0F9C1U8"/>
<feature type="non-terminal residue" evidence="1">
    <location>
        <position position="205"/>
    </location>
</feature>
<reference evidence="1" key="1">
    <citation type="journal article" date="2015" name="Nature">
        <title>Complex archaea that bridge the gap between prokaryotes and eukaryotes.</title>
        <authorList>
            <person name="Spang A."/>
            <person name="Saw J.H."/>
            <person name="Jorgensen S.L."/>
            <person name="Zaremba-Niedzwiedzka K."/>
            <person name="Martijn J."/>
            <person name="Lind A.E."/>
            <person name="van Eijk R."/>
            <person name="Schleper C."/>
            <person name="Guy L."/>
            <person name="Ettema T.J."/>
        </authorList>
    </citation>
    <scope>NUCLEOTIDE SEQUENCE</scope>
</reference>
<dbReference type="SUPFAM" id="SSF53649">
    <property type="entry name" value="Alkaline phosphatase-like"/>
    <property type="match status" value="1"/>
</dbReference>
<accession>A0A0F9C1U8</accession>
<protein>
    <recommendedName>
        <fullName evidence="2">Metalloenzyme domain-containing protein</fullName>
    </recommendedName>
</protein>
<organism evidence="1">
    <name type="scientific">marine sediment metagenome</name>
    <dbReference type="NCBI Taxonomy" id="412755"/>
    <lineage>
        <taxon>unclassified sequences</taxon>
        <taxon>metagenomes</taxon>
        <taxon>ecological metagenomes</taxon>
    </lineage>
</organism>
<sequence length="205" mass="21995">MTFRKWLPVVLLLVLAVLVVSLPTSSAAPAAGKSRHVLIIAIDGGMPSAIKKAKTPNLKALATGGTATWDGFAGGVLGTPSRQNTASLASYHSIFTGVWGNKHRGTRMRKGRPLPADHRNYPMIFQRIKKVTPKARCSSIVTWPRINWVMVPGADHKAQGKGDAGTTALVVKELAEQDPTVLFVQLDEVDGAGHKNNYGPNIPPY</sequence>
<dbReference type="EMBL" id="LAZR01049003">
    <property type="protein sequence ID" value="KKK90646.1"/>
    <property type="molecule type" value="Genomic_DNA"/>
</dbReference>
<evidence type="ECO:0008006" key="2">
    <source>
        <dbReference type="Google" id="ProtNLM"/>
    </source>
</evidence>
<dbReference type="InterPro" id="IPR017850">
    <property type="entry name" value="Alkaline_phosphatase_core_sf"/>
</dbReference>
<proteinExistence type="predicted"/>
<comment type="caution">
    <text evidence="1">The sequence shown here is derived from an EMBL/GenBank/DDBJ whole genome shotgun (WGS) entry which is preliminary data.</text>
</comment>
<name>A0A0F9C1U8_9ZZZZ</name>
<gene>
    <name evidence="1" type="ORF">LCGC14_2720910</name>
</gene>